<evidence type="ECO:0008006" key="4">
    <source>
        <dbReference type="Google" id="ProtNLM"/>
    </source>
</evidence>
<dbReference type="Gene3D" id="2.160.20.80">
    <property type="entry name" value="E3 ubiquitin-protein ligase SopA"/>
    <property type="match status" value="2"/>
</dbReference>
<feature type="transmembrane region" description="Helical" evidence="1">
    <location>
        <begin position="116"/>
        <end position="133"/>
    </location>
</feature>
<protein>
    <recommendedName>
        <fullName evidence="4">Pentapeptide repeat-containing protein</fullName>
    </recommendedName>
</protein>
<sequence length="735" mass="79699">MRMVWIWSEHVKAAEVLRLYKAGERNFKGVNLKGQNFKGKDLSGVDFSGADIRSTNFTNANLTNANFTQAKAGLQGCRAIGLVVLSWAASGISAPFIASASYFLMRIFSGYDFVEVQVMRLVLLVALFVYLFVTVRQGIVIGAFLFAFLVTPAVAVITGIVTTIQVGNPAGYMTEIVNIAILMLAVVVGVLNVVTATIAISIANAIAGIGAVVIGSLSACVGIGMAIRVAVGIDVPLYEIIVVVSVSVMATLLSTYFGWQALNSNQRDAWIPSFAIAFAAIGGTSFREATLTNANFSQACLKSTDFRRSVLLRTRWREAIKLDRVRPGETYLNNSKIRELVLTGNGQGQSYENLLNLAGINLRGANLVDADFSGSNLKNGAMQGANLANTSFIGTNLNCAYLQDADLSNAKLAQAQLDEADLTGSTLTGACIEDWNVTTRTKLNGIRCDYVFMRLLSDRRPDQNPHRKPDDWNKTFADGEFVDFIAPMIETLDLYHNQAVDPRAVAIAFSDLRQQNPNADLEIISMEKRGQNLDKFNLRVRTSPQADLSQLHHQYFDRYEHLLTLPPQALIALLMEKEEKSQMLAGMIGTAISRPGTHINTYQNQGDTTVSEQGSNASKYNLSNAQFAGGFAETVQGNMEGGTINNQAAEKTSLAKAAAEIQALLKQLEQTAPAETMTEKMTLATQAIAQIESNPTFKQRAVVALSAGGMKAFEKAIDHPVAAFVVGAIEEWKKS</sequence>
<name>A0A6M0RD08_9CYAN</name>
<evidence type="ECO:0000256" key="1">
    <source>
        <dbReference type="SAM" id="Phobius"/>
    </source>
</evidence>
<keyword evidence="1" id="KW-0472">Membrane</keyword>
<gene>
    <name evidence="2" type="ORF">DXZ20_00630</name>
</gene>
<dbReference type="PANTHER" id="PTHR14136">
    <property type="entry name" value="BTB_POZ DOMAIN-CONTAINING PROTEIN KCTD9"/>
    <property type="match status" value="1"/>
</dbReference>
<keyword evidence="1" id="KW-1133">Transmembrane helix</keyword>
<dbReference type="Pfam" id="PF00805">
    <property type="entry name" value="Pentapeptide"/>
    <property type="match status" value="4"/>
</dbReference>
<dbReference type="InterPro" id="IPR001646">
    <property type="entry name" value="5peptide_repeat"/>
</dbReference>
<keyword evidence="3" id="KW-1185">Reference proteome</keyword>
<dbReference type="SUPFAM" id="SSF141571">
    <property type="entry name" value="Pentapeptide repeat-like"/>
    <property type="match status" value="2"/>
</dbReference>
<feature type="transmembrane region" description="Helical" evidence="1">
    <location>
        <begin position="140"/>
        <end position="164"/>
    </location>
</feature>
<reference evidence="2 3" key="1">
    <citation type="journal article" date="2020" name="Microb. Ecol.">
        <title>Ecogenomics of the Marine Benthic Filamentous Cyanobacterium Adonisia.</title>
        <authorList>
            <person name="Walter J.M."/>
            <person name="Coutinho F.H."/>
            <person name="Leomil L."/>
            <person name="Hargreaves P.I."/>
            <person name="Campeao M.E."/>
            <person name="Vieira V.V."/>
            <person name="Silva B.S."/>
            <person name="Fistarol G.O."/>
            <person name="Salomon P.S."/>
            <person name="Sawabe T."/>
            <person name="Mino S."/>
            <person name="Hosokawa M."/>
            <person name="Miyashita H."/>
            <person name="Maruyama F."/>
            <person name="van Verk M.C."/>
            <person name="Dutilh B.E."/>
            <person name="Thompson C.C."/>
            <person name="Thompson F.L."/>
        </authorList>
    </citation>
    <scope>NUCLEOTIDE SEQUENCE [LARGE SCALE GENOMIC DNA]</scope>
    <source>
        <strain evidence="2 3">CCMR0081</strain>
    </source>
</reference>
<dbReference type="Proteomes" id="UP000481033">
    <property type="component" value="Unassembled WGS sequence"/>
</dbReference>
<organism evidence="2 3">
    <name type="scientific">Adonisia turfae CCMR0081</name>
    <dbReference type="NCBI Taxonomy" id="2292702"/>
    <lineage>
        <taxon>Bacteria</taxon>
        <taxon>Bacillati</taxon>
        <taxon>Cyanobacteriota</taxon>
        <taxon>Adonisia</taxon>
        <taxon>Adonisia turfae</taxon>
    </lineage>
</organism>
<feature type="transmembrane region" description="Helical" evidence="1">
    <location>
        <begin position="237"/>
        <end position="257"/>
    </location>
</feature>
<evidence type="ECO:0000313" key="3">
    <source>
        <dbReference type="Proteomes" id="UP000481033"/>
    </source>
</evidence>
<dbReference type="PANTHER" id="PTHR14136:SF17">
    <property type="entry name" value="BTB_POZ DOMAIN-CONTAINING PROTEIN KCTD9"/>
    <property type="match status" value="1"/>
</dbReference>
<proteinExistence type="predicted"/>
<dbReference type="EMBL" id="QXHD01000001">
    <property type="protein sequence ID" value="NEZ54234.1"/>
    <property type="molecule type" value="Genomic_DNA"/>
</dbReference>
<dbReference type="InterPro" id="IPR051082">
    <property type="entry name" value="Pentapeptide-BTB/POZ_domain"/>
</dbReference>
<feature type="transmembrane region" description="Helical" evidence="1">
    <location>
        <begin position="176"/>
        <end position="199"/>
    </location>
</feature>
<feature type="transmembrane region" description="Helical" evidence="1">
    <location>
        <begin position="206"/>
        <end position="231"/>
    </location>
</feature>
<dbReference type="AlphaFoldDB" id="A0A6M0RD08"/>
<evidence type="ECO:0000313" key="2">
    <source>
        <dbReference type="EMBL" id="NEZ54234.1"/>
    </source>
</evidence>
<accession>A0A6M0RD08</accession>
<feature type="transmembrane region" description="Helical" evidence="1">
    <location>
        <begin position="79"/>
        <end position="104"/>
    </location>
</feature>
<keyword evidence="1" id="KW-0812">Transmembrane</keyword>
<comment type="caution">
    <text evidence="2">The sequence shown here is derived from an EMBL/GenBank/DDBJ whole genome shotgun (WGS) entry which is preliminary data.</text>
</comment>
<feature type="transmembrane region" description="Helical" evidence="1">
    <location>
        <begin position="269"/>
        <end position="286"/>
    </location>
</feature>